<organism evidence="2 3">
    <name type="scientific">Streptomyces gobitricini</name>
    <dbReference type="NCBI Taxonomy" id="68211"/>
    <lineage>
        <taxon>Bacteria</taxon>
        <taxon>Bacillati</taxon>
        <taxon>Actinomycetota</taxon>
        <taxon>Actinomycetes</taxon>
        <taxon>Kitasatosporales</taxon>
        <taxon>Streptomycetaceae</taxon>
        <taxon>Streptomyces</taxon>
    </lineage>
</organism>
<reference evidence="2 3" key="1">
    <citation type="journal article" date="2019" name="Int. J. Syst. Evol. Microbiol.">
        <title>The Global Catalogue of Microorganisms (GCM) 10K type strain sequencing project: providing services to taxonomists for standard genome sequencing and annotation.</title>
        <authorList>
            <consortium name="The Broad Institute Genomics Platform"/>
            <consortium name="The Broad Institute Genome Sequencing Center for Infectious Disease"/>
            <person name="Wu L."/>
            <person name="Ma J."/>
        </authorList>
    </citation>
    <scope>NUCLEOTIDE SEQUENCE [LARGE SCALE GENOMIC DNA]</scope>
    <source>
        <strain evidence="2 3">JCM 5062</strain>
    </source>
</reference>
<comment type="caution">
    <text evidence="2">The sequence shown here is derived from an EMBL/GenBank/DDBJ whole genome shotgun (WGS) entry which is preliminary data.</text>
</comment>
<feature type="compositionally biased region" description="Basic and acidic residues" evidence="1">
    <location>
        <begin position="74"/>
        <end position="86"/>
    </location>
</feature>
<feature type="region of interest" description="Disordered" evidence="1">
    <location>
        <begin position="1"/>
        <end position="145"/>
    </location>
</feature>
<name>A0ABN3MA42_9ACTN</name>
<dbReference type="EMBL" id="BAAASR010000018">
    <property type="protein sequence ID" value="GAA2498226.1"/>
    <property type="molecule type" value="Genomic_DNA"/>
</dbReference>
<evidence type="ECO:0000313" key="3">
    <source>
        <dbReference type="Proteomes" id="UP001499942"/>
    </source>
</evidence>
<feature type="compositionally biased region" description="Basic and acidic residues" evidence="1">
    <location>
        <begin position="47"/>
        <end position="59"/>
    </location>
</feature>
<proteinExistence type="predicted"/>
<protein>
    <submittedName>
        <fullName evidence="2">Uncharacterized protein</fullName>
    </submittedName>
</protein>
<accession>A0ABN3MA42</accession>
<evidence type="ECO:0000313" key="2">
    <source>
        <dbReference type="EMBL" id="GAA2498226.1"/>
    </source>
</evidence>
<gene>
    <name evidence="2" type="ORF">GCM10010393_33080</name>
</gene>
<dbReference type="Proteomes" id="UP001499942">
    <property type="component" value="Unassembled WGS sequence"/>
</dbReference>
<feature type="compositionally biased region" description="Gly residues" evidence="1">
    <location>
        <begin position="1"/>
        <end position="10"/>
    </location>
</feature>
<sequence>MTGWRAGRGGAPRRSDRTDRANQTSRSSRSKRTDRTAGRWDLAALPDRTDPTDPTDRTGRTGRATGLSVVVRRGSAERTPDPDRSRPSRTGPGRVRARCFTDGERAGDPAAEPSVRRGMAAPAATTGDTVRNAARASRSESLGPR</sequence>
<keyword evidence="3" id="KW-1185">Reference proteome</keyword>
<evidence type="ECO:0000256" key="1">
    <source>
        <dbReference type="SAM" id="MobiDB-lite"/>
    </source>
</evidence>